<reference evidence="2 3" key="2">
    <citation type="submission" date="2020-03" db="EMBL/GenBank/DDBJ databases">
        <authorList>
            <person name="Ichikawa N."/>
            <person name="Kimura A."/>
            <person name="Kitahashi Y."/>
            <person name="Uohara A."/>
        </authorList>
    </citation>
    <scope>NUCLEOTIDE SEQUENCE [LARGE SCALE GENOMIC DNA]</scope>
    <source>
        <strain evidence="2 3">NBRC 107702</strain>
    </source>
</reference>
<proteinExistence type="predicted"/>
<dbReference type="Proteomes" id="UP000502508">
    <property type="component" value="Chromosome"/>
</dbReference>
<gene>
    <name evidence="2" type="ORF">Pflav_063570</name>
</gene>
<evidence type="ECO:0000313" key="3">
    <source>
        <dbReference type="Proteomes" id="UP000502508"/>
    </source>
</evidence>
<reference evidence="2 3" key="1">
    <citation type="submission" date="2020-03" db="EMBL/GenBank/DDBJ databases">
        <title>Whole genome shotgun sequence of Phytohabitans flavus NBRC 107702.</title>
        <authorList>
            <person name="Komaki H."/>
            <person name="Tamura T."/>
        </authorList>
    </citation>
    <scope>NUCLEOTIDE SEQUENCE [LARGE SCALE GENOMIC DNA]</scope>
    <source>
        <strain evidence="2 3">NBRC 107702</strain>
    </source>
</reference>
<evidence type="ECO:0000256" key="1">
    <source>
        <dbReference type="SAM" id="MobiDB-lite"/>
    </source>
</evidence>
<dbReference type="EMBL" id="AP022870">
    <property type="protein sequence ID" value="BCB79947.1"/>
    <property type="molecule type" value="Genomic_DNA"/>
</dbReference>
<feature type="region of interest" description="Disordered" evidence="1">
    <location>
        <begin position="215"/>
        <end position="262"/>
    </location>
</feature>
<sequence length="401" mass="42616">MAWERSGVPGGQTRTSWFERDLPAMWRLLENQQSDDHWRLVAGWRKASELTATHLRRLEQYRTNLAEAWPPDRNAAASAYVARLDFLIENVRTTHDVAAANYTTLSATVGALASARRDLKPLYDEYVATSGTIEYYSNRAAFNAGAEAPTVIGAAPAGPQDLERLNNRARAIMYTLSHTLIEAEAAIRQPPTYPAGNFRDPGDADVYGRQQPMVRNSEGFLPGTDSTGRVDSASGRAGGLQAGDSDVGANGMHPTPPALDARESGIIAPGSAIKTNTPGPRSVDRSDGLATPGLAGGTTPRALAPGGVIGGVPGSATRPPRDPIRVNPVGGVIASNPIASPQFMGQSVCAPISGQAGDERSERIRHAKPDTRWQVAQGVPEVIVPRAEPRFDPGPAIGLDR</sequence>
<protein>
    <recommendedName>
        <fullName evidence="4">PPE family domain-containing protein</fullName>
    </recommendedName>
</protein>
<dbReference type="AlphaFoldDB" id="A0A6F8Y1L6"/>
<accession>A0A6F8Y1L6</accession>
<name>A0A6F8Y1L6_9ACTN</name>
<evidence type="ECO:0008006" key="4">
    <source>
        <dbReference type="Google" id="ProtNLM"/>
    </source>
</evidence>
<evidence type="ECO:0000313" key="2">
    <source>
        <dbReference type="EMBL" id="BCB79947.1"/>
    </source>
</evidence>
<dbReference type="KEGG" id="pfla:Pflav_063570"/>
<organism evidence="2 3">
    <name type="scientific">Phytohabitans flavus</name>
    <dbReference type="NCBI Taxonomy" id="1076124"/>
    <lineage>
        <taxon>Bacteria</taxon>
        <taxon>Bacillati</taxon>
        <taxon>Actinomycetota</taxon>
        <taxon>Actinomycetes</taxon>
        <taxon>Micromonosporales</taxon>
        <taxon>Micromonosporaceae</taxon>
    </lineage>
</organism>
<keyword evidence="3" id="KW-1185">Reference proteome</keyword>